<feature type="active site" description="Proton acceptor; for processing activity" evidence="10">
    <location>
        <position position="118"/>
    </location>
</feature>
<feature type="active site" description="Proton donor; for catalytic activity" evidence="10">
    <location>
        <position position="133"/>
    </location>
</feature>
<dbReference type="InterPro" id="IPR042286">
    <property type="entry name" value="AdoMetDC_C"/>
</dbReference>
<evidence type="ECO:0000256" key="10">
    <source>
        <dbReference type="HAMAP-Rule" id="MF_00464"/>
    </source>
</evidence>
<keyword evidence="1 10" id="KW-0949">S-adenosyl-L-methionine</keyword>
<dbReference type="RefSeq" id="WP_132709048.1">
    <property type="nucleotide sequence ID" value="NZ_JACIGF010000009.1"/>
</dbReference>
<keyword evidence="9 10" id="KW-0670">Pyruvate</keyword>
<comment type="pathway">
    <text evidence="10">Amine and polyamine biosynthesis; S-adenosylmethioninamine biosynthesis; S-adenosylmethioninamine from S-adenosyl-L-methionine: step 1/1.</text>
</comment>
<keyword evidence="12" id="KW-1185">Reference proteome</keyword>
<dbReference type="PANTHER" id="PTHR33866:SF2">
    <property type="entry name" value="S-ADENOSYLMETHIONINE DECARBOXYLASE PROENZYME"/>
    <property type="match status" value="1"/>
</dbReference>
<keyword evidence="3 10" id="KW-0068">Autocatalytic cleavage</keyword>
<dbReference type="NCBIfam" id="TIGR03330">
    <property type="entry name" value="SAM_DCase_Bsu"/>
    <property type="match status" value="1"/>
</dbReference>
<protein>
    <recommendedName>
        <fullName evidence="10">S-adenosylmethionine decarboxylase proenzyme</fullName>
        <shortName evidence="10">AdoMetDC</shortName>
        <shortName evidence="10">SAMDC</shortName>
        <ecNumber evidence="10">4.1.1.50</ecNumber>
    </recommendedName>
    <component>
        <recommendedName>
            <fullName evidence="10">S-adenosylmethionine decarboxylase beta chain</fullName>
        </recommendedName>
    </component>
    <component>
        <recommendedName>
            <fullName evidence="10">S-adenosylmethionine decarboxylase alpha chain</fullName>
        </recommendedName>
    </component>
</protein>
<feature type="chain" id="PRO_5023398558" description="S-adenosylmethionine decarboxylase alpha chain" evidence="10">
    <location>
        <begin position="113"/>
        <end position="165"/>
    </location>
</feature>
<evidence type="ECO:0000256" key="5">
    <source>
        <dbReference type="ARBA" id="ARBA00023115"/>
    </source>
</evidence>
<comment type="PTM">
    <text evidence="10">Is synthesized initially as an inactive proenzyme. Formation of the active enzyme involves a self-maturation process in which the active site pyruvoyl group is generated from an internal serine residue via an autocatalytic post-translational modification. Two non-identical subunits are generated from the proenzyme in this reaction, and the pyruvate is formed at the N-terminus of the alpha chain, which is derived from the carboxyl end of the proenzyme. The post-translation cleavage follows an unusual pathway, termed non-hydrolytic serinolysis, in which the side chain hydroxyl group of the serine supplies its oxygen atom to form the C-terminus of the beta chain, while the remainder of the serine residue undergoes an oxidative deamination to produce ammonia and the pyruvoyl group blocking the N-terminus of the alpha chain.</text>
</comment>
<sequence length="165" mass="17543">MRYSKTEQLAVAGDTVTVLDAKTTASPEPVDPNAPRLDATSPGGDFIVEGGLAYAGHHLIADFFGAEKLNDIDAIEAAMRDAAEAAGATLLGVKLHHFSPYEGVTGIALLAESHISIHTWPERGFAALDVFMCGGTEPMRAIEVLRERLKPAHVTLAEHKRGVTT</sequence>
<dbReference type="Proteomes" id="UP000295399">
    <property type="component" value="Unassembled WGS sequence"/>
</dbReference>
<accession>A0A4R2PBW5</accession>
<dbReference type="AlphaFoldDB" id="A0A4R2PBW5"/>
<dbReference type="Pfam" id="PF02675">
    <property type="entry name" value="AdoMet_dc"/>
    <property type="match status" value="1"/>
</dbReference>
<comment type="subunit">
    <text evidence="10">Heterotetramer of two alpha and two beta chains arranged as a dimer of alpha/beta heterodimers.</text>
</comment>
<dbReference type="GO" id="GO:0004014">
    <property type="term" value="F:adenosylmethionine decarboxylase activity"/>
    <property type="evidence" value="ECO:0007669"/>
    <property type="project" value="UniProtKB-UniRule"/>
</dbReference>
<evidence type="ECO:0000256" key="6">
    <source>
        <dbReference type="ARBA" id="ARBA00023145"/>
    </source>
</evidence>
<dbReference type="SUPFAM" id="SSF56276">
    <property type="entry name" value="S-adenosylmethionine decarboxylase"/>
    <property type="match status" value="1"/>
</dbReference>
<evidence type="ECO:0000313" key="11">
    <source>
        <dbReference type="EMBL" id="TCP32562.1"/>
    </source>
</evidence>
<dbReference type="GO" id="GO:0008295">
    <property type="term" value="P:spermidine biosynthetic process"/>
    <property type="evidence" value="ECO:0007669"/>
    <property type="project" value="UniProtKB-UniRule"/>
</dbReference>
<comment type="cofactor">
    <cofactor evidence="10">
        <name>pyruvate</name>
        <dbReference type="ChEBI" id="CHEBI:15361"/>
    </cofactor>
    <text evidence="10">Binds 1 pyruvoyl group covalently per subunit.</text>
</comment>
<dbReference type="HAMAP" id="MF_00464">
    <property type="entry name" value="AdoMetDC_1"/>
    <property type="match status" value="1"/>
</dbReference>
<dbReference type="Gene3D" id="3.30.360.110">
    <property type="entry name" value="S-adenosylmethionine decarboxylase domain"/>
    <property type="match status" value="1"/>
</dbReference>
<dbReference type="PANTHER" id="PTHR33866">
    <property type="entry name" value="S-ADENOSYLMETHIONINE DECARBOXYLASE PROENZYME"/>
    <property type="match status" value="1"/>
</dbReference>
<dbReference type="InterPro" id="IPR017716">
    <property type="entry name" value="S-AdoMet_deCOase_pro-enz"/>
</dbReference>
<evidence type="ECO:0000256" key="3">
    <source>
        <dbReference type="ARBA" id="ARBA00022813"/>
    </source>
</evidence>
<evidence type="ECO:0000256" key="7">
    <source>
        <dbReference type="ARBA" id="ARBA00023239"/>
    </source>
</evidence>
<dbReference type="InParanoid" id="A0A4R2PBW5"/>
<evidence type="ECO:0000256" key="2">
    <source>
        <dbReference type="ARBA" id="ARBA00022793"/>
    </source>
</evidence>
<dbReference type="Gene3D" id="3.30.160.750">
    <property type="match status" value="1"/>
</dbReference>
<feature type="active site" description="Schiff-base intermediate with substrate; via pyruvic acid" evidence="10">
    <location>
        <position position="113"/>
    </location>
</feature>
<reference evidence="11 12" key="1">
    <citation type="submission" date="2019-03" db="EMBL/GenBank/DDBJ databases">
        <title>Genomic Encyclopedia of Type Strains, Phase IV (KMG-IV): sequencing the most valuable type-strain genomes for metagenomic binning, comparative biology and taxonomic classification.</title>
        <authorList>
            <person name="Goeker M."/>
        </authorList>
    </citation>
    <scope>NUCLEOTIDE SEQUENCE [LARGE SCALE GENOMIC DNA]</scope>
    <source>
        <strain evidence="11 12">DSM 2132</strain>
    </source>
</reference>
<feature type="modified residue" description="Pyruvic acid (Ser); by autocatalysis" evidence="10">
    <location>
        <position position="113"/>
    </location>
</feature>
<comment type="similarity">
    <text evidence="10">Belongs to the prokaryotic AdoMetDC family. Type 1 subfamily.</text>
</comment>
<evidence type="ECO:0000256" key="8">
    <source>
        <dbReference type="ARBA" id="ARBA00023270"/>
    </source>
</evidence>
<keyword evidence="4 10" id="KW-0745">Spermidine biosynthesis</keyword>
<keyword evidence="6 10" id="KW-0865">Zymogen</keyword>
<feature type="chain" id="PRO_5023398557" description="S-adenosylmethionine decarboxylase beta chain" evidence="10">
    <location>
        <begin position="1"/>
        <end position="112"/>
    </location>
</feature>
<comment type="caution">
    <text evidence="11">The sequence shown here is derived from an EMBL/GenBank/DDBJ whole genome shotgun (WGS) entry which is preliminary data.</text>
</comment>
<dbReference type="UniPathway" id="UPA00331">
    <property type="reaction ID" value="UER00451"/>
</dbReference>
<keyword evidence="5 10" id="KW-0620">Polyamine biosynthesis</keyword>
<comment type="catalytic activity">
    <reaction evidence="10">
        <text>S-adenosyl-L-methionine + H(+) = S-adenosyl 3-(methylsulfanyl)propylamine + CO2</text>
        <dbReference type="Rhea" id="RHEA:15981"/>
        <dbReference type="ChEBI" id="CHEBI:15378"/>
        <dbReference type="ChEBI" id="CHEBI:16526"/>
        <dbReference type="ChEBI" id="CHEBI:57443"/>
        <dbReference type="ChEBI" id="CHEBI:59789"/>
        <dbReference type="EC" id="4.1.1.50"/>
    </reaction>
</comment>
<gene>
    <name evidence="10" type="primary">speH</name>
    <name evidence="11" type="ORF">EV659_10954</name>
</gene>
<feature type="site" description="Cleavage (non-hydrolytic); by autolysis" evidence="10">
    <location>
        <begin position="112"/>
        <end position="113"/>
    </location>
</feature>
<keyword evidence="2 10" id="KW-0210">Decarboxylase</keyword>
<dbReference type="InterPro" id="IPR042284">
    <property type="entry name" value="AdoMetDC_N"/>
</dbReference>
<evidence type="ECO:0000256" key="4">
    <source>
        <dbReference type="ARBA" id="ARBA00023066"/>
    </source>
</evidence>
<comment type="function">
    <text evidence="10">Catalyzes the decarboxylation of S-adenosylmethionine to S-adenosylmethioninamine (dcAdoMet), the propylamine donor required for the synthesis of the polyamines spermine and spermidine from the diamine putrescine.</text>
</comment>
<dbReference type="GO" id="GO:0005829">
    <property type="term" value="C:cytosol"/>
    <property type="evidence" value="ECO:0007669"/>
    <property type="project" value="TreeGrafter"/>
</dbReference>
<dbReference type="EMBL" id="SLXO01000009">
    <property type="protein sequence ID" value="TCP32562.1"/>
    <property type="molecule type" value="Genomic_DNA"/>
</dbReference>
<proteinExistence type="inferred from homology"/>
<dbReference type="OrthoDB" id="9793120at2"/>
<keyword evidence="7 10" id="KW-0456">Lyase</keyword>
<dbReference type="EC" id="4.1.1.50" evidence="10"/>
<organism evidence="11 12">
    <name type="scientific">Rhodothalassium salexigens DSM 2132</name>
    <dbReference type="NCBI Taxonomy" id="1188247"/>
    <lineage>
        <taxon>Bacteria</taxon>
        <taxon>Pseudomonadati</taxon>
        <taxon>Pseudomonadota</taxon>
        <taxon>Alphaproteobacteria</taxon>
        <taxon>Rhodothalassiales</taxon>
        <taxon>Rhodothalassiaceae</taxon>
        <taxon>Rhodothalassium</taxon>
    </lineage>
</organism>
<name>A0A4R2PBW5_RHOSA</name>
<evidence type="ECO:0000313" key="12">
    <source>
        <dbReference type="Proteomes" id="UP000295399"/>
    </source>
</evidence>
<evidence type="ECO:0000256" key="1">
    <source>
        <dbReference type="ARBA" id="ARBA00022691"/>
    </source>
</evidence>
<dbReference type="InterPro" id="IPR016067">
    <property type="entry name" value="S-AdoMet_deCO2ase_core"/>
</dbReference>
<keyword evidence="8 10" id="KW-0704">Schiff base</keyword>
<evidence type="ECO:0000256" key="9">
    <source>
        <dbReference type="ARBA" id="ARBA00023317"/>
    </source>
</evidence>
<dbReference type="InterPro" id="IPR003826">
    <property type="entry name" value="AdoMetDC_fam_prok"/>
</dbReference>